<dbReference type="SUPFAM" id="SSF55347">
    <property type="entry name" value="Glyceraldehyde-3-phosphate dehydrogenase-like, C-terminal domain"/>
    <property type="match status" value="1"/>
</dbReference>
<evidence type="ECO:0000256" key="2">
    <source>
        <dbReference type="ARBA" id="ARBA00023002"/>
    </source>
</evidence>
<comment type="caution">
    <text evidence="5">The sequence shown here is derived from an EMBL/GenBank/DDBJ whole genome shotgun (WGS) entry which is preliminary data.</text>
</comment>
<dbReference type="InterPro" id="IPR020828">
    <property type="entry name" value="GlycerAld_3-P_DH_NAD(P)-bd"/>
</dbReference>
<dbReference type="Gene3D" id="3.30.360.10">
    <property type="entry name" value="Dihydrodipicolinate Reductase, domain 2"/>
    <property type="match status" value="1"/>
</dbReference>
<name>W1W9V4_ECOLX</name>
<evidence type="ECO:0000256" key="1">
    <source>
        <dbReference type="ARBA" id="ARBA00011881"/>
    </source>
</evidence>
<proteinExistence type="inferred from homology"/>
<dbReference type="InterPro" id="IPR036291">
    <property type="entry name" value="NAD(P)-bd_dom_sf"/>
</dbReference>
<evidence type="ECO:0000313" key="6">
    <source>
        <dbReference type="Proteomes" id="UP000018853"/>
    </source>
</evidence>
<dbReference type="AlphaFoldDB" id="W1W9V4"/>
<sequence length="177" mass="18923">VKSNIDVVAINDLTSPKILAYLLKHDSNYGPFPWSVDFTEDSLIVDGKSIAVYAEKEAKNIPWKAKGAEIIVECTGFYTSAEKSQAHLDAGAKKVLISAPAGEMKTIVYNVNDDTLDGNDTIVSVASCTTNCLAPMAKALHDSFGIEVGTMTTIHAYTGTQSLVDGPRGKDLRASRA</sequence>
<reference evidence="5 6" key="1">
    <citation type="submission" date="2013-12" db="EMBL/GenBank/DDBJ databases">
        <title>A Varibaculum cambriense genome reconstructed from a premature infant gut community with otherwise low bacterial novelty that shifts toward anaerobic metabolism during the third week of life.</title>
        <authorList>
            <person name="Brown C.T."/>
            <person name="Sharon I."/>
            <person name="Thomas B.C."/>
            <person name="Castelle C.J."/>
            <person name="Morowitz M.J."/>
            <person name="Banfield J.F."/>
        </authorList>
    </citation>
    <scope>NUCLEOTIDE SEQUENCE [LARGE SCALE GENOMIC DNA]</scope>
    <source>
        <strain evidence="6">DORA_A_5_14_21</strain>
    </source>
</reference>
<dbReference type="SUPFAM" id="SSF51735">
    <property type="entry name" value="NAD(P)-binding Rossmann-fold domains"/>
    <property type="match status" value="1"/>
</dbReference>
<dbReference type="PRINTS" id="PR00078">
    <property type="entry name" value="G3PDHDRGNASE"/>
</dbReference>
<dbReference type="EMBL" id="AZLZ01002528">
    <property type="protein sequence ID" value="ETJ15007.1"/>
    <property type="molecule type" value="Genomic_DNA"/>
</dbReference>
<comment type="similarity">
    <text evidence="3">Belongs to the glyceraldehyde-3-phosphate dehydrogenase family.</text>
</comment>
<dbReference type="InterPro" id="IPR020831">
    <property type="entry name" value="GlycerAld/Erythrose_P_DH"/>
</dbReference>
<dbReference type="Gene3D" id="3.40.50.720">
    <property type="entry name" value="NAD(P)-binding Rossmann-like Domain"/>
    <property type="match status" value="1"/>
</dbReference>
<feature type="non-terminal residue" evidence="5">
    <location>
        <position position="177"/>
    </location>
</feature>
<dbReference type="FunFam" id="3.40.50.720:FF:000001">
    <property type="entry name" value="Glyceraldehyde-3-phosphate dehydrogenase"/>
    <property type="match status" value="1"/>
</dbReference>
<dbReference type="Pfam" id="PF02800">
    <property type="entry name" value="Gp_dh_C"/>
    <property type="match status" value="1"/>
</dbReference>
<gene>
    <name evidence="5" type="ORF">Q609_ECAC02528G0001</name>
</gene>
<protein>
    <submittedName>
        <fullName evidence="5">Glyceraldehyde-3-phosphate dehydrogenase C</fullName>
    </submittedName>
</protein>
<dbReference type="CDD" id="cd05214">
    <property type="entry name" value="GAPDH_I_N"/>
    <property type="match status" value="1"/>
</dbReference>
<keyword evidence="2" id="KW-0560">Oxidoreductase</keyword>
<dbReference type="Pfam" id="PF00044">
    <property type="entry name" value="Gp_dh_N"/>
    <property type="match status" value="1"/>
</dbReference>
<dbReference type="SMART" id="SM00846">
    <property type="entry name" value="Gp_dh_N"/>
    <property type="match status" value="1"/>
</dbReference>
<evidence type="ECO:0000256" key="3">
    <source>
        <dbReference type="RuleBase" id="RU000397"/>
    </source>
</evidence>
<dbReference type="GO" id="GO:0016620">
    <property type="term" value="F:oxidoreductase activity, acting on the aldehyde or oxo group of donors, NAD or NADP as acceptor"/>
    <property type="evidence" value="ECO:0007669"/>
    <property type="project" value="InterPro"/>
</dbReference>
<feature type="non-terminal residue" evidence="5">
    <location>
        <position position="1"/>
    </location>
</feature>
<dbReference type="Proteomes" id="UP000018853">
    <property type="component" value="Unassembled WGS sequence"/>
</dbReference>
<dbReference type="PROSITE" id="PS00071">
    <property type="entry name" value="GAPDH"/>
    <property type="match status" value="1"/>
</dbReference>
<evidence type="ECO:0000259" key="4">
    <source>
        <dbReference type="SMART" id="SM00846"/>
    </source>
</evidence>
<dbReference type="GO" id="GO:0072524">
    <property type="term" value="P:pyridine-containing compound metabolic process"/>
    <property type="evidence" value="ECO:0007669"/>
    <property type="project" value="UniProtKB-ARBA"/>
</dbReference>
<dbReference type="PANTHER" id="PTHR43148">
    <property type="entry name" value="GLYCERALDEHYDE-3-PHOSPHATE DEHYDROGENASE 2"/>
    <property type="match status" value="1"/>
</dbReference>
<evidence type="ECO:0000313" key="5">
    <source>
        <dbReference type="EMBL" id="ETJ15007.1"/>
    </source>
</evidence>
<feature type="domain" description="Glyceraldehyde 3-phosphate dehydrogenase NAD(P) binding" evidence="4">
    <location>
        <begin position="1"/>
        <end position="128"/>
    </location>
</feature>
<comment type="subunit">
    <text evidence="1">Homotetramer.</text>
</comment>
<organism evidence="5 6">
    <name type="scientific">Escherichia coli DORA_A_5_14_21</name>
    <dbReference type="NCBI Taxonomy" id="1403943"/>
    <lineage>
        <taxon>Bacteria</taxon>
        <taxon>Pseudomonadati</taxon>
        <taxon>Pseudomonadota</taxon>
        <taxon>Gammaproteobacteria</taxon>
        <taxon>Enterobacterales</taxon>
        <taxon>Enterobacteriaceae</taxon>
        <taxon>Escherichia</taxon>
    </lineage>
</organism>
<dbReference type="GO" id="GO:0051287">
    <property type="term" value="F:NAD binding"/>
    <property type="evidence" value="ECO:0007669"/>
    <property type="project" value="InterPro"/>
</dbReference>
<dbReference type="InterPro" id="IPR020830">
    <property type="entry name" value="GlycerAld_3-P_DH_AS"/>
</dbReference>
<dbReference type="InterPro" id="IPR020829">
    <property type="entry name" value="GlycerAld_3-P_DH_cat"/>
</dbReference>
<accession>W1W9V4</accession>